<reference evidence="2 3" key="1">
    <citation type="journal article" date="2021" name="Int. J. Syst. Evol. Microbiol.">
        <title>Amazonocrinis nigriterrae gen. nov., sp. nov., Atlanticothrix silvestris gen. nov., sp. nov. and Dendronalium phyllosphericum gen. nov., sp. nov., nostocacean cyanobacteria from Brazilian environments.</title>
        <authorList>
            <person name="Alvarenga D.O."/>
            <person name="Andreote A.P.D."/>
            <person name="Branco L.H.Z."/>
            <person name="Delbaje E."/>
            <person name="Cruz R.B."/>
            <person name="Varani A.M."/>
            <person name="Fiore M.F."/>
        </authorList>
    </citation>
    <scope>NUCLEOTIDE SEQUENCE [LARGE SCALE GENOMIC DNA]</scope>
    <source>
        <strain evidence="2 3">CENA357</strain>
    </source>
</reference>
<evidence type="ECO:0000313" key="3">
    <source>
        <dbReference type="Proteomes" id="UP000599391"/>
    </source>
</evidence>
<dbReference type="GO" id="GO:0016747">
    <property type="term" value="F:acyltransferase activity, transferring groups other than amino-acyl groups"/>
    <property type="evidence" value="ECO:0007669"/>
    <property type="project" value="InterPro"/>
</dbReference>
<comment type="caution">
    <text evidence="2">The sequence shown here is derived from an EMBL/GenBank/DDBJ whole genome shotgun (WGS) entry which is preliminary data.</text>
</comment>
<organism evidence="2 3">
    <name type="scientific">Atlanticothrix silvestris CENA357</name>
    <dbReference type="NCBI Taxonomy" id="1725252"/>
    <lineage>
        <taxon>Bacteria</taxon>
        <taxon>Bacillati</taxon>
        <taxon>Cyanobacteriota</taxon>
        <taxon>Cyanophyceae</taxon>
        <taxon>Nostocales</taxon>
        <taxon>Nodulariaceae</taxon>
        <taxon>Atlanticothrix</taxon>
        <taxon>Atlanticothrix silvestris</taxon>
    </lineage>
</organism>
<dbReference type="Gene3D" id="3.40.630.30">
    <property type="match status" value="1"/>
</dbReference>
<evidence type="ECO:0000259" key="1">
    <source>
        <dbReference type="PROSITE" id="PS51186"/>
    </source>
</evidence>
<dbReference type="InterPro" id="IPR016181">
    <property type="entry name" value="Acyl_CoA_acyltransferase"/>
</dbReference>
<dbReference type="CDD" id="cd04301">
    <property type="entry name" value="NAT_SF"/>
    <property type="match status" value="1"/>
</dbReference>
<proteinExistence type="predicted"/>
<dbReference type="PROSITE" id="PS51186">
    <property type="entry name" value="GNAT"/>
    <property type="match status" value="1"/>
</dbReference>
<name>A0A8J7HKF6_9CYAN</name>
<feature type="domain" description="N-acetyltransferase" evidence="1">
    <location>
        <begin position="1"/>
        <end position="141"/>
    </location>
</feature>
<evidence type="ECO:0000313" key="2">
    <source>
        <dbReference type="EMBL" id="MBH8554391.1"/>
    </source>
</evidence>
<protein>
    <submittedName>
        <fullName evidence="2">GNAT family N-acetyltransferase</fullName>
    </submittedName>
</protein>
<dbReference type="Pfam" id="PF00583">
    <property type="entry name" value="Acetyltransf_1"/>
    <property type="match status" value="1"/>
</dbReference>
<dbReference type="AlphaFoldDB" id="A0A8J7HKF6"/>
<dbReference type="SUPFAM" id="SSF55729">
    <property type="entry name" value="Acyl-CoA N-acyltransferases (Nat)"/>
    <property type="match status" value="1"/>
</dbReference>
<dbReference type="InterPro" id="IPR053144">
    <property type="entry name" value="Acetyltransferase_Butenolide"/>
</dbReference>
<gene>
    <name evidence="2" type="ORF">I8751_18870</name>
</gene>
<keyword evidence="3" id="KW-1185">Reference proteome</keyword>
<dbReference type="InterPro" id="IPR000182">
    <property type="entry name" value="GNAT_dom"/>
</dbReference>
<accession>A0A8J7HKF6</accession>
<dbReference type="Proteomes" id="UP000599391">
    <property type="component" value="Unassembled WGS sequence"/>
</dbReference>
<dbReference type="EMBL" id="JAECZB010000071">
    <property type="protein sequence ID" value="MBH8554391.1"/>
    <property type="molecule type" value="Genomic_DNA"/>
</dbReference>
<dbReference type="PANTHER" id="PTHR43233">
    <property type="entry name" value="FAMILY N-ACETYLTRANSFERASE, PUTATIVE (AFU_ORTHOLOGUE AFUA_6G03350)-RELATED"/>
    <property type="match status" value="1"/>
</dbReference>
<dbReference type="PANTHER" id="PTHR43233:SF1">
    <property type="entry name" value="FAMILY N-ACETYLTRANSFERASE, PUTATIVE (AFU_ORTHOLOGUE AFUA_6G03350)-RELATED"/>
    <property type="match status" value="1"/>
</dbReference>
<sequence length="142" mass="16500">MIREWLQGEYSISTDVSKLDLNVIHQFLANSYWAKGLTFEVLQTSIQNSLVFGLYKGKQQIGFARLTTDYATFAYVADVFVLEPFRGQGLGKWLIETIVSYPELQGLRRWLLATQDAHELYRKFGFTELKNPDRFMEMTKNS</sequence>
<dbReference type="RefSeq" id="WP_214440632.1">
    <property type="nucleotide sequence ID" value="NZ_JAECZB010000071.1"/>
</dbReference>